<evidence type="ECO:0000256" key="1">
    <source>
        <dbReference type="ARBA" id="ARBA00004167"/>
    </source>
</evidence>
<dbReference type="PANTHER" id="PTHR36985">
    <property type="entry name" value="TRANSLOCATION AND ASSEMBLY MODULE SUBUNIT TAMB"/>
    <property type="match status" value="1"/>
</dbReference>
<keyword evidence="4" id="KW-0472">Membrane</keyword>
<accession>A0ABR8TNM7</accession>
<dbReference type="Pfam" id="PF04357">
    <property type="entry name" value="TamB"/>
    <property type="match status" value="1"/>
</dbReference>
<evidence type="ECO:0000256" key="2">
    <source>
        <dbReference type="ARBA" id="ARBA00022692"/>
    </source>
</evidence>
<gene>
    <name evidence="6" type="ORF">H9642_08620</name>
</gene>
<evidence type="ECO:0000313" key="6">
    <source>
        <dbReference type="EMBL" id="MBD7977254.1"/>
    </source>
</evidence>
<keyword evidence="7" id="KW-1185">Reference proteome</keyword>
<comment type="subcellular location">
    <subcellularLocation>
        <location evidence="1">Membrane</location>
        <topology evidence="1">Single-pass membrane protein</topology>
    </subcellularLocation>
</comment>
<evidence type="ECO:0000256" key="4">
    <source>
        <dbReference type="ARBA" id="ARBA00023136"/>
    </source>
</evidence>
<proteinExistence type="predicted"/>
<dbReference type="RefSeq" id="WP_251836022.1">
    <property type="nucleotide sequence ID" value="NZ_JACSQG010000003.1"/>
</dbReference>
<sequence length="1235" mass="134087">MRAGLKWGLIGLSSVIALLVLASAVLLGSEAGSRWLMARVPGLSVHGFEGRLATQWRAEELTWQQGESRVELVAPGFNWSPRCLLRLRLCVKELSADEVTLDFPPGEPTEDTGPLSLPTLRLPLAIQVTNARVGRLVLNGEEQLRDLQLNAHWTEVGLRIDSLRVRRDEMSLVLQGQLDPQGNWPLTTSGTLKLPAPDGREWSLTLQAHGELQKNLQLIVNSTGYLQGRLEGDVQPLVESVPATLRLRAEGFKASAALPDTLTLNRLNLQAEGDLQAGYRINGSARLPAQAAPIELSLAGRVTAQGADIQALRLDAGEQQHVQLEGRLEWHEGFVADATLDWQAFPWLHLYPMDEPPVNLEQMHAQVHYRDGNYLGNFDARLQGPAGPFTVSSPVSGDLSQVHFPSLQVQAGQGRAEGQLSLGFADAITWKTALQLEQLDPSYWVAELPGQLGGPLRSEGRLQGEDLQLQANIELQGQLRGQSAALLLDANAAGPSWQLPRLDLRLGDNRIQGRGGLNGQLQGQVNLALGKLNQLWPGLRGSANGRLDLAGTREAPQARLDLQGQQLRLDEQRIASLVLKARLDQQQQAHLSLQAREIRSGDTEIGELTLNGQGNRQEQAVALRLEGEQIQAELNLAGQLEGDSEGGWNWQGQLSEALLAAAGQRWQLQQAAPIERRADGQLTLGAHCWRSGAASLCGEEQRLMPDPRIRYRLRDFPLNSLAAWLPDDFQWQGELDAEVALDLPASGPSGRILVDAGQGRLRLRDPEREQDQWVEFPYRQLRLDSQLKPEQVDVNLRFDGGQLGELTLQARIDPRQEIKPLSGDFSLRGLNLAVARPFVPQVARLEGQINGSGRLAGSLQAPLVEGEVRLTDGHMSGGELPMAIEDLQVQARIAGQQVSLDGNWRSGTQGQGRIGGSVAWQPTLQVDVRIQGSRLPVVIAPYAELEVAPDLRIAMTDEALSLSGKVDVPRGAITIRELPPSTVKLSSDVVIVGEEAPEQKAALPLRMDIDVVVGQEELSFSGFGLTADVAGGIHIGDNLDTRGELSLNRGRYRAYGQRLTIRRARLLFVGPIDQPFLDVEAIRRVDDVIAGLRISGSAAAPRTQIFSEPAMSQEQALSYLVLGRPLGGGDDDTGDSALLAQAALGLGLAGSAGITGNIARQLGIKDFLLETEGSGGSTSVVASGRISDRLSLSYGVGVFEPVNTLALRYRLSRRVFLEAASGLASSLDIFYRRDF</sequence>
<evidence type="ECO:0000259" key="5">
    <source>
        <dbReference type="Pfam" id="PF04357"/>
    </source>
</evidence>
<name>A0ABR8TNM7_9PSED</name>
<feature type="domain" description="Translocation and assembly module TamB C-terminal" evidence="5">
    <location>
        <begin position="907"/>
        <end position="1235"/>
    </location>
</feature>
<keyword evidence="3" id="KW-1133">Transmembrane helix</keyword>
<evidence type="ECO:0000313" key="7">
    <source>
        <dbReference type="Proteomes" id="UP000611945"/>
    </source>
</evidence>
<dbReference type="PANTHER" id="PTHR36985:SF1">
    <property type="entry name" value="TRANSLOCATION AND ASSEMBLY MODULE SUBUNIT TAMB"/>
    <property type="match status" value="1"/>
</dbReference>
<organism evidence="6 7">
    <name type="scientific">Serpens gallinarum</name>
    <dbReference type="NCBI Taxonomy" id="2763075"/>
    <lineage>
        <taxon>Bacteria</taxon>
        <taxon>Pseudomonadati</taxon>
        <taxon>Pseudomonadota</taxon>
        <taxon>Gammaproteobacteria</taxon>
        <taxon>Pseudomonadales</taxon>
        <taxon>Pseudomonadaceae</taxon>
        <taxon>Pseudomonas</taxon>
    </lineage>
</organism>
<protein>
    <submittedName>
        <fullName evidence="6">Translocation/assembly module TamB</fullName>
    </submittedName>
</protein>
<dbReference type="Proteomes" id="UP000611945">
    <property type="component" value="Unassembled WGS sequence"/>
</dbReference>
<evidence type="ECO:0000256" key="3">
    <source>
        <dbReference type="ARBA" id="ARBA00022989"/>
    </source>
</evidence>
<dbReference type="EMBL" id="JACSQG010000003">
    <property type="protein sequence ID" value="MBD7977254.1"/>
    <property type="molecule type" value="Genomic_DNA"/>
</dbReference>
<dbReference type="InterPro" id="IPR007452">
    <property type="entry name" value="TamB_C"/>
</dbReference>
<keyword evidence="2" id="KW-0812">Transmembrane</keyword>
<reference evidence="6 7" key="1">
    <citation type="submission" date="2020-08" db="EMBL/GenBank/DDBJ databases">
        <title>A Genomic Blueprint of the Chicken Gut Microbiome.</title>
        <authorList>
            <person name="Gilroy R."/>
            <person name="Ravi A."/>
            <person name="Getino M."/>
            <person name="Pursley I."/>
            <person name="Horton D.L."/>
            <person name="Alikhan N.-F."/>
            <person name="Baker D."/>
            <person name="Gharbi K."/>
            <person name="Hall N."/>
            <person name="Watson M."/>
            <person name="Adriaenssens E.M."/>
            <person name="Foster-Nyarko E."/>
            <person name="Jarju S."/>
            <person name="Secka A."/>
            <person name="Antonio M."/>
            <person name="Oren A."/>
            <person name="Chaudhuri R."/>
            <person name="La Ragione R.M."/>
            <person name="Hildebrand F."/>
            <person name="Pallen M.J."/>
        </authorList>
    </citation>
    <scope>NUCLEOTIDE SEQUENCE [LARGE SCALE GENOMIC DNA]</scope>
    <source>
        <strain evidence="6 7">Sa2CUA2</strain>
    </source>
</reference>
<comment type="caution">
    <text evidence="6">The sequence shown here is derived from an EMBL/GenBank/DDBJ whole genome shotgun (WGS) entry which is preliminary data.</text>
</comment>